<feature type="active site" description="Charge relay system" evidence="4">
    <location>
        <position position="240"/>
    </location>
</feature>
<dbReference type="GO" id="GO:0016485">
    <property type="term" value="P:protein processing"/>
    <property type="evidence" value="ECO:0007669"/>
    <property type="project" value="TreeGrafter"/>
</dbReference>
<keyword evidence="1 4" id="KW-0645">Protease</keyword>
<dbReference type="EMBL" id="JAQQPO010000013">
    <property type="protein sequence ID" value="MDC7959000.1"/>
    <property type="molecule type" value="Genomic_DNA"/>
</dbReference>
<feature type="signal peptide" evidence="5">
    <location>
        <begin position="1"/>
        <end position="17"/>
    </location>
</feature>
<evidence type="ECO:0000256" key="1">
    <source>
        <dbReference type="ARBA" id="ARBA00022670"/>
    </source>
</evidence>
<dbReference type="InterPro" id="IPR032304">
    <property type="entry name" value="Peptidase_S8_N"/>
</dbReference>
<dbReference type="InterPro" id="IPR015500">
    <property type="entry name" value="Peptidase_S8_subtilisin-rel"/>
</dbReference>
<dbReference type="Gene3D" id="2.60.40.1080">
    <property type="match status" value="1"/>
</dbReference>
<evidence type="ECO:0000256" key="5">
    <source>
        <dbReference type="SAM" id="SignalP"/>
    </source>
</evidence>
<comment type="caution">
    <text evidence="8">The sequence shown here is derived from an EMBL/GenBank/DDBJ whole genome shotgun (WGS) entry which is preliminary data.</text>
</comment>
<evidence type="ECO:0000313" key="9">
    <source>
        <dbReference type="Proteomes" id="UP001215078"/>
    </source>
</evidence>
<dbReference type="AlphaFoldDB" id="A0AAW6IHB1"/>
<dbReference type="GO" id="GO:0016020">
    <property type="term" value="C:membrane"/>
    <property type="evidence" value="ECO:0007669"/>
    <property type="project" value="TreeGrafter"/>
</dbReference>
<evidence type="ECO:0000256" key="3">
    <source>
        <dbReference type="ARBA" id="ARBA00022825"/>
    </source>
</evidence>
<feature type="active site" description="Charge relay system" evidence="4">
    <location>
        <position position="299"/>
    </location>
</feature>
<dbReference type="InterPro" id="IPR000209">
    <property type="entry name" value="Peptidase_S8/S53_dom"/>
</dbReference>
<dbReference type="Proteomes" id="UP001215078">
    <property type="component" value="Unassembled WGS sequence"/>
</dbReference>
<evidence type="ECO:0000259" key="7">
    <source>
        <dbReference type="Pfam" id="PF16361"/>
    </source>
</evidence>
<dbReference type="Gene3D" id="3.40.50.200">
    <property type="entry name" value="Peptidase S8/S53 domain"/>
    <property type="match status" value="1"/>
</dbReference>
<dbReference type="PANTHER" id="PTHR42884">
    <property type="entry name" value="PROPROTEIN CONVERTASE SUBTILISIN/KEXIN-RELATED"/>
    <property type="match status" value="1"/>
</dbReference>
<sequence length="689" mass="74227">MKRIYFILITTVAIAFASCSDRDMDAVKPDTGQGAPIIYVPEGATQGKILVKFKPEAASFLDAAATRSIGGALTRSGISDMDVVLQRIGASKLERIFPVDNRTEERTRKAGLNLWYVIHFAEDMDLEQLARDLSQVADVAKVQFTHAIRRSYDPNARATVLTKQAMARMLRTTRTTDASASDPYFNLQWGCKNDGSILPTGEKNDKGDDIVPAVAGVDVNCGEAWKLCTGDPSIIVAVLDEGVMYDHPDLVENMWVNEDETFASKEDADGNGYAGDRYGYNFTDDKGYISYDDPNDTGHGTHMAGIISAVRNNGEGISGIAGGDKASNQSGVKIMSCQVFSGSKGCDLYQEAKAVKYAADNGAVILQCSWGYNSGLANPVSGYSPGFVSDKDWVDAAPLEKEAFDYFLHNAGSPNDVIDGGIIVFAAGNEYAAMAGYPGAYPDYISVAALAADGTPSSYSNYAAGVSIAAPGGDSDYHQSLKGKIYSTLPPSANEDGEEDVYYGYMEGTSQACPHVSGVAALGLSYAAKLHRHFRADEFRKMILESTHPVEPYFKETKVYWHMNASFGQIAAGQMEPAAYADNMGAGLIDAYELLKAVEGGGVEMTVPNMYVAVGATSKINYSRYFKNGESMTFTCVVDDNSIAAFMTENNITFTLKGLKVGSTKATVKASDGTKQDFFITVRKNDSWM</sequence>
<dbReference type="PROSITE" id="PS00138">
    <property type="entry name" value="SUBTILASE_SER"/>
    <property type="match status" value="1"/>
</dbReference>
<protein>
    <submittedName>
        <fullName evidence="8">S8 family serine peptidase</fullName>
    </submittedName>
</protein>
<feature type="active site" description="Charge relay system" evidence="4">
    <location>
        <position position="510"/>
    </location>
</feature>
<dbReference type="Pfam" id="PF00082">
    <property type="entry name" value="Peptidase_S8"/>
    <property type="match status" value="1"/>
</dbReference>
<dbReference type="PRINTS" id="PR00723">
    <property type="entry name" value="SUBTILISIN"/>
</dbReference>
<keyword evidence="2 4" id="KW-0378">Hydrolase</keyword>
<keyword evidence="3 4" id="KW-0720">Serine protease</keyword>
<feature type="domain" description="Subtilase N-terminal" evidence="7">
    <location>
        <begin position="51"/>
        <end position="195"/>
    </location>
</feature>
<dbReference type="Pfam" id="PF16361">
    <property type="entry name" value="Peptidase_S8_N"/>
    <property type="match status" value="1"/>
</dbReference>
<feature type="chain" id="PRO_5043700662" evidence="5">
    <location>
        <begin position="18"/>
        <end position="689"/>
    </location>
</feature>
<evidence type="ECO:0000256" key="4">
    <source>
        <dbReference type="PROSITE-ProRule" id="PRU01240"/>
    </source>
</evidence>
<reference evidence="8" key="1">
    <citation type="submission" date="2022-10" db="EMBL/GenBank/DDBJ databases">
        <title>Human gut microbiome strain richness.</title>
        <authorList>
            <person name="Chen-Liaw A."/>
        </authorList>
    </citation>
    <scope>NUCLEOTIDE SEQUENCE</scope>
    <source>
        <strain evidence="8">RTP21484st1_H8_RTP21484_190118</strain>
    </source>
</reference>
<organism evidence="8 9">
    <name type="scientific">Bacteroides ovatus</name>
    <dbReference type="NCBI Taxonomy" id="28116"/>
    <lineage>
        <taxon>Bacteria</taxon>
        <taxon>Pseudomonadati</taxon>
        <taxon>Bacteroidota</taxon>
        <taxon>Bacteroidia</taxon>
        <taxon>Bacteroidales</taxon>
        <taxon>Bacteroidaceae</taxon>
        <taxon>Bacteroides</taxon>
    </lineage>
</organism>
<name>A0AAW6IHB1_BACOV</name>
<keyword evidence="5" id="KW-0732">Signal</keyword>
<dbReference type="SUPFAM" id="SSF52743">
    <property type="entry name" value="Subtilisin-like"/>
    <property type="match status" value="1"/>
</dbReference>
<feature type="domain" description="Peptidase S8/S53" evidence="6">
    <location>
        <begin position="233"/>
        <end position="547"/>
    </location>
</feature>
<dbReference type="InterPro" id="IPR036852">
    <property type="entry name" value="Peptidase_S8/S53_dom_sf"/>
</dbReference>
<comment type="similarity">
    <text evidence="4">Belongs to the peptidase S8 family.</text>
</comment>
<dbReference type="PROSITE" id="PS51257">
    <property type="entry name" value="PROKAR_LIPOPROTEIN"/>
    <property type="match status" value="1"/>
</dbReference>
<dbReference type="PROSITE" id="PS51892">
    <property type="entry name" value="SUBTILASE"/>
    <property type="match status" value="1"/>
</dbReference>
<gene>
    <name evidence="8" type="ORF">PQ628_12345</name>
</gene>
<evidence type="ECO:0000313" key="8">
    <source>
        <dbReference type="EMBL" id="MDC7959000.1"/>
    </source>
</evidence>
<dbReference type="InterPro" id="IPR023828">
    <property type="entry name" value="Peptidase_S8_Ser-AS"/>
</dbReference>
<accession>A0AAW6IHB1</accession>
<proteinExistence type="inferred from homology"/>
<dbReference type="PANTHER" id="PTHR42884:SF14">
    <property type="entry name" value="NEUROENDOCRINE CONVERTASE 1"/>
    <property type="match status" value="1"/>
</dbReference>
<evidence type="ECO:0000256" key="2">
    <source>
        <dbReference type="ARBA" id="ARBA00022801"/>
    </source>
</evidence>
<evidence type="ECO:0000259" key="6">
    <source>
        <dbReference type="Pfam" id="PF00082"/>
    </source>
</evidence>
<dbReference type="GO" id="GO:0004252">
    <property type="term" value="F:serine-type endopeptidase activity"/>
    <property type="evidence" value="ECO:0007669"/>
    <property type="project" value="UniProtKB-UniRule"/>
</dbReference>
<dbReference type="RefSeq" id="WP_270540764.1">
    <property type="nucleotide sequence ID" value="NZ_JAQDAU010000001.1"/>
</dbReference>